<dbReference type="PROSITE" id="PS00134">
    <property type="entry name" value="TRYPSIN_HIS"/>
    <property type="match status" value="2"/>
</dbReference>
<evidence type="ECO:0000259" key="11">
    <source>
        <dbReference type="PROSITE" id="PS50240"/>
    </source>
</evidence>
<evidence type="ECO:0000259" key="12">
    <source>
        <dbReference type="PROSITE" id="PS51888"/>
    </source>
</evidence>
<dbReference type="GO" id="GO:0004252">
    <property type="term" value="F:serine-type endopeptidase activity"/>
    <property type="evidence" value="ECO:0007669"/>
    <property type="project" value="InterPro"/>
</dbReference>
<dbReference type="GO" id="GO:0035008">
    <property type="term" value="P:positive regulation of melanization defense response"/>
    <property type="evidence" value="ECO:0007669"/>
    <property type="project" value="UniProtKB-ARBA"/>
</dbReference>
<evidence type="ECO:0000256" key="2">
    <source>
        <dbReference type="ARBA" id="ARBA00022729"/>
    </source>
</evidence>
<dbReference type="OrthoDB" id="9028152at2759"/>
<evidence type="ECO:0000256" key="7">
    <source>
        <dbReference type="ARBA" id="ARBA00023180"/>
    </source>
</evidence>
<proteinExistence type="inferred from homology"/>
<feature type="domain" description="Peptidase S1" evidence="11">
    <location>
        <begin position="48"/>
        <end position="287"/>
    </location>
</feature>
<keyword evidence="7" id="KW-0325">Glycoprotein</keyword>
<dbReference type="PROSITE" id="PS00135">
    <property type="entry name" value="TRYPSIN_SER"/>
    <property type="match status" value="1"/>
</dbReference>
<keyword evidence="4 9" id="KW-0720">Serine protease</keyword>
<dbReference type="SMART" id="SM00020">
    <property type="entry name" value="Tryp_SPc"/>
    <property type="match status" value="2"/>
</dbReference>
<dbReference type="InterPro" id="IPR001254">
    <property type="entry name" value="Trypsin_dom"/>
</dbReference>
<keyword evidence="6" id="KW-1015">Disulfide bond</keyword>
<evidence type="ECO:0000256" key="9">
    <source>
        <dbReference type="RuleBase" id="RU363034"/>
    </source>
</evidence>
<accession>A0A6P7G0L0</accession>
<keyword evidence="1 9" id="KW-0645">Protease</keyword>
<dbReference type="InterPro" id="IPR018114">
    <property type="entry name" value="TRYPSIN_HIS"/>
</dbReference>
<evidence type="ECO:0000256" key="8">
    <source>
        <dbReference type="ARBA" id="ARBA00024195"/>
    </source>
</evidence>
<organism evidence="13">
    <name type="scientific">Diabrotica virgifera virgifera</name>
    <name type="common">western corn rootworm</name>
    <dbReference type="NCBI Taxonomy" id="50390"/>
    <lineage>
        <taxon>Eukaryota</taxon>
        <taxon>Metazoa</taxon>
        <taxon>Ecdysozoa</taxon>
        <taxon>Arthropoda</taxon>
        <taxon>Hexapoda</taxon>
        <taxon>Insecta</taxon>
        <taxon>Pterygota</taxon>
        <taxon>Neoptera</taxon>
        <taxon>Endopterygota</taxon>
        <taxon>Coleoptera</taxon>
        <taxon>Polyphaga</taxon>
        <taxon>Cucujiformia</taxon>
        <taxon>Chrysomeloidea</taxon>
        <taxon>Chrysomelidae</taxon>
        <taxon>Galerucinae</taxon>
        <taxon>Diabroticina</taxon>
        <taxon>Diabroticites</taxon>
        <taxon>Diabrotica</taxon>
    </lineage>
</organism>
<feature type="domain" description="Clip" evidence="12">
    <location>
        <begin position="338"/>
        <end position="391"/>
    </location>
</feature>
<comment type="similarity">
    <text evidence="8">Belongs to the peptidase S1 family. CLIP subfamily.</text>
</comment>
<evidence type="ECO:0000256" key="4">
    <source>
        <dbReference type="ARBA" id="ARBA00022825"/>
    </source>
</evidence>
<dbReference type="Pfam" id="PF00089">
    <property type="entry name" value="Trypsin"/>
    <property type="match status" value="2"/>
</dbReference>
<dbReference type="SUPFAM" id="SSF50494">
    <property type="entry name" value="Trypsin-like serine proteases"/>
    <property type="match status" value="2"/>
</dbReference>
<dbReference type="SMART" id="SM00680">
    <property type="entry name" value="CLIP"/>
    <property type="match status" value="1"/>
</dbReference>
<evidence type="ECO:0000256" key="6">
    <source>
        <dbReference type="ARBA" id="ARBA00023157"/>
    </source>
</evidence>
<dbReference type="InterPro" id="IPR009003">
    <property type="entry name" value="Peptidase_S1_PA"/>
</dbReference>
<dbReference type="PROSITE" id="PS50240">
    <property type="entry name" value="TRYPSIN_DOM"/>
    <property type="match status" value="2"/>
</dbReference>
<feature type="chain" id="PRO_5027790991" evidence="10">
    <location>
        <begin position="19"/>
        <end position="697"/>
    </location>
</feature>
<dbReference type="InterPro" id="IPR001314">
    <property type="entry name" value="Peptidase_S1A"/>
</dbReference>
<keyword evidence="5" id="KW-0865">Zymogen</keyword>
<dbReference type="PROSITE" id="PS51888">
    <property type="entry name" value="CLIP"/>
    <property type="match status" value="1"/>
</dbReference>
<reference evidence="13" key="1">
    <citation type="submission" date="2025-08" db="UniProtKB">
        <authorList>
            <consortium name="RefSeq"/>
        </authorList>
    </citation>
    <scope>IDENTIFICATION</scope>
    <source>
        <tissue evidence="13">Whole insect</tissue>
    </source>
</reference>
<feature type="signal peptide" evidence="10">
    <location>
        <begin position="1"/>
        <end position="18"/>
    </location>
</feature>
<dbReference type="PRINTS" id="PR00722">
    <property type="entry name" value="CHYMOTRYPSIN"/>
</dbReference>
<evidence type="ECO:0000256" key="10">
    <source>
        <dbReference type="SAM" id="SignalP"/>
    </source>
</evidence>
<name>A0A6P7G0L0_DIAVI</name>
<evidence type="ECO:0000313" key="13">
    <source>
        <dbReference type="RefSeq" id="XP_028138618.1"/>
    </source>
</evidence>
<evidence type="ECO:0000256" key="1">
    <source>
        <dbReference type="ARBA" id="ARBA00022670"/>
    </source>
</evidence>
<dbReference type="RefSeq" id="XP_028138618.1">
    <property type="nucleotide sequence ID" value="XM_028282817.1"/>
</dbReference>
<dbReference type="PANTHER" id="PTHR24256">
    <property type="entry name" value="TRYPTASE-RELATED"/>
    <property type="match status" value="1"/>
</dbReference>
<dbReference type="AlphaFoldDB" id="A0A6P7G0L0"/>
<dbReference type="FunFam" id="3.30.1640.30:FF:000001">
    <property type="entry name" value="Serine protease 7"/>
    <property type="match status" value="1"/>
</dbReference>
<evidence type="ECO:0000256" key="3">
    <source>
        <dbReference type="ARBA" id="ARBA00022801"/>
    </source>
</evidence>
<dbReference type="Gene3D" id="3.30.1640.30">
    <property type="match status" value="1"/>
</dbReference>
<keyword evidence="2 10" id="KW-0732">Signal</keyword>
<dbReference type="CDD" id="cd00190">
    <property type="entry name" value="Tryp_SPc"/>
    <property type="match status" value="2"/>
</dbReference>
<dbReference type="InterPro" id="IPR043504">
    <property type="entry name" value="Peptidase_S1_PA_chymotrypsin"/>
</dbReference>
<dbReference type="FunFam" id="2.40.10.10:FF:000068">
    <property type="entry name" value="transmembrane protease serine 2"/>
    <property type="match status" value="1"/>
</dbReference>
<feature type="domain" description="Peptidase S1" evidence="11">
    <location>
        <begin position="433"/>
        <end position="696"/>
    </location>
</feature>
<dbReference type="InterPro" id="IPR051487">
    <property type="entry name" value="Ser/Thr_Proteases_Immune/Dev"/>
</dbReference>
<dbReference type="InterPro" id="IPR022700">
    <property type="entry name" value="CLIP"/>
</dbReference>
<gene>
    <name evidence="13" type="primary">LOC114333008</name>
</gene>
<dbReference type="FunFam" id="2.40.10.10:FF:000084">
    <property type="entry name" value="Serine protease easter"/>
    <property type="match status" value="1"/>
</dbReference>
<keyword evidence="3 9" id="KW-0378">Hydrolase</keyword>
<dbReference type="GO" id="GO:0006508">
    <property type="term" value="P:proteolysis"/>
    <property type="evidence" value="ECO:0007669"/>
    <property type="project" value="UniProtKB-KW"/>
</dbReference>
<dbReference type="FunFam" id="2.40.10.10:FF:000028">
    <property type="entry name" value="Serine protease easter"/>
    <property type="match status" value="1"/>
</dbReference>
<dbReference type="FunCoup" id="A0A6P7G0L0">
    <property type="interactions" value="25"/>
</dbReference>
<sequence>MIAIIVIVVVVFLNLGNCNYTIDTHVNWRFVPNDICGTTKYDGHRSRIIGGKKSKVGEFPWLVRLGWNFLGFKYWNCGGTLITEKYVLTAGHCFYNDAVRVGPIDPGAECETSYCSEYQIRNVKKWVFNDYVKESMRYDIALILLDEPVQFTEFVKPACLPRKHLLYENLLGHHVDIAGWGYTDNNGNLPDSLMHINLPIIKKQTCELGYKKKLISSQLCIGKIGDSGQDSCNGDSGSGVTMKRALDGKTRHYLVGIVSHGFTQCATGPGIYTSVSHYVNKILDNITSTCLVISSFLNRLLMKDCDFCSCCDIKMRRSFGLLLVFLGLWTLCIAQTEYCMTPRQEGGDCKIITQCPSLFKILKNRPIRSEDADYLRKSQCGFEGTLPKVCCALQETVQTTTQRQVDYDTPKPADSPLLPSKEDCGIGSIPDKIYGGNTTDLDEFPWMALLDYEKDNGNHGFYCGGVLINSRYILTAAHCVKGKDLPRNWKLVGVRLGEYNLETDTDCVQTVSGQKCAPPPVNVAVEEQIAHEQYKPYDQNQYHDIALLRLARNVKITGFVRPICLPKTADDQSKNYTGKKLTVAGWGKTETRSESNIKLKLDVPVKANTECSRTYRQAGVQVNNGQLCAGGEKGKDSCRGDSGGPLMAYAADEEFQLNWFIIGVVSFGPSPCGMENWPGVYTKVANYVPWIVSKLRP</sequence>
<dbReference type="Pfam" id="PF12032">
    <property type="entry name" value="CLIP"/>
    <property type="match status" value="1"/>
</dbReference>
<dbReference type="Gene3D" id="2.40.10.10">
    <property type="entry name" value="Trypsin-like serine proteases"/>
    <property type="match status" value="4"/>
</dbReference>
<dbReference type="InterPro" id="IPR033116">
    <property type="entry name" value="TRYPSIN_SER"/>
</dbReference>
<protein>
    <submittedName>
        <fullName evidence="13">Serine protease easter-like</fullName>
    </submittedName>
</protein>
<evidence type="ECO:0000256" key="5">
    <source>
        <dbReference type="ARBA" id="ARBA00023145"/>
    </source>
</evidence>
<dbReference type="InParanoid" id="A0A6P7G0L0"/>
<dbReference type="InterPro" id="IPR038565">
    <property type="entry name" value="CLIP_sf"/>
</dbReference>